<reference evidence="2" key="1">
    <citation type="submission" date="2022-01" db="UniProtKB">
        <authorList>
            <consortium name="EnsemblMetazoa"/>
        </authorList>
    </citation>
    <scope>IDENTIFICATION</scope>
</reference>
<dbReference type="KEGG" id="clec:106668985"/>
<evidence type="ECO:0008006" key="4">
    <source>
        <dbReference type="Google" id="ProtNLM"/>
    </source>
</evidence>
<keyword evidence="3" id="KW-1185">Reference proteome</keyword>
<dbReference type="RefSeq" id="XP_014253698.1">
    <property type="nucleotide sequence ID" value="XM_014398212.1"/>
</dbReference>
<dbReference type="AlphaFoldDB" id="A0A8I6RZI1"/>
<sequence>MDGRIVAFICFCIGLVAGEYSERGGGATSFAQVFNRLYEPTEGSQYRTFGGGASFAKDIPVSFPIAAEKKSPFTVKSPLTVPVHVPRAFSVPVAPQVPFAGDRSLSYPVYQPVIPVIQNIGKSPFQHYQPFQHQDGFNQQFHPHLQ</sequence>
<accession>A0A8I6RZI1</accession>
<dbReference type="EnsemblMetazoa" id="XM_014398212.1">
    <property type="protein sequence ID" value="XP_014253698.1"/>
    <property type="gene ID" value="LOC106668985"/>
</dbReference>
<organism evidence="2 3">
    <name type="scientific">Cimex lectularius</name>
    <name type="common">Bed bug</name>
    <name type="synonym">Acanthia lectularia</name>
    <dbReference type="NCBI Taxonomy" id="79782"/>
    <lineage>
        <taxon>Eukaryota</taxon>
        <taxon>Metazoa</taxon>
        <taxon>Ecdysozoa</taxon>
        <taxon>Arthropoda</taxon>
        <taxon>Hexapoda</taxon>
        <taxon>Insecta</taxon>
        <taxon>Pterygota</taxon>
        <taxon>Neoptera</taxon>
        <taxon>Paraneoptera</taxon>
        <taxon>Hemiptera</taxon>
        <taxon>Heteroptera</taxon>
        <taxon>Panheteroptera</taxon>
        <taxon>Cimicomorpha</taxon>
        <taxon>Cimicidae</taxon>
        <taxon>Cimex</taxon>
    </lineage>
</organism>
<name>A0A8I6RZI1_CIMLE</name>
<dbReference type="Proteomes" id="UP000494040">
    <property type="component" value="Unassembled WGS sequence"/>
</dbReference>
<feature type="signal peptide" evidence="1">
    <location>
        <begin position="1"/>
        <end position="18"/>
    </location>
</feature>
<proteinExistence type="predicted"/>
<evidence type="ECO:0000256" key="1">
    <source>
        <dbReference type="SAM" id="SignalP"/>
    </source>
</evidence>
<protein>
    <recommendedName>
        <fullName evidence="4">CPR type cuticle protein</fullName>
    </recommendedName>
</protein>
<keyword evidence="1" id="KW-0732">Signal</keyword>
<feature type="chain" id="PRO_5035324163" description="CPR type cuticle protein" evidence="1">
    <location>
        <begin position="19"/>
        <end position="146"/>
    </location>
</feature>
<evidence type="ECO:0000313" key="2">
    <source>
        <dbReference type="EnsemblMetazoa" id="XP_014253698.1"/>
    </source>
</evidence>
<dbReference type="GeneID" id="106668985"/>
<evidence type="ECO:0000313" key="3">
    <source>
        <dbReference type="Proteomes" id="UP000494040"/>
    </source>
</evidence>